<keyword evidence="4 6" id="KW-1133">Transmembrane helix</keyword>
<keyword evidence="2" id="KW-1003">Cell membrane</keyword>
<feature type="transmembrane region" description="Helical" evidence="6">
    <location>
        <begin position="119"/>
        <end position="141"/>
    </location>
</feature>
<dbReference type="GO" id="GO:0005886">
    <property type="term" value="C:plasma membrane"/>
    <property type="evidence" value="ECO:0007669"/>
    <property type="project" value="UniProtKB-SubCell"/>
</dbReference>
<evidence type="ECO:0000313" key="7">
    <source>
        <dbReference type="EMBL" id="SEB56563.1"/>
    </source>
</evidence>
<accession>A0A1H4KDU2</accession>
<evidence type="ECO:0000256" key="6">
    <source>
        <dbReference type="SAM" id="Phobius"/>
    </source>
</evidence>
<dbReference type="OrthoDB" id="3229302at2"/>
<protein>
    <submittedName>
        <fullName evidence="7">Membrane protein</fullName>
    </submittedName>
</protein>
<feature type="transmembrane region" description="Helical" evidence="6">
    <location>
        <begin position="167"/>
        <end position="191"/>
    </location>
</feature>
<evidence type="ECO:0000256" key="1">
    <source>
        <dbReference type="ARBA" id="ARBA00004651"/>
    </source>
</evidence>
<evidence type="ECO:0000256" key="5">
    <source>
        <dbReference type="ARBA" id="ARBA00023136"/>
    </source>
</evidence>
<dbReference type="Proteomes" id="UP000183750">
    <property type="component" value="Unassembled WGS sequence"/>
</dbReference>
<evidence type="ECO:0000256" key="3">
    <source>
        <dbReference type="ARBA" id="ARBA00022692"/>
    </source>
</evidence>
<gene>
    <name evidence="7" type="ORF">SAMN04489807_1369</name>
</gene>
<feature type="transmembrane region" description="Helical" evidence="6">
    <location>
        <begin position="247"/>
        <end position="268"/>
    </location>
</feature>
<keyword evidence="3 6" id="KW-0812">Transmembrane</keyword>
<organism evidence="7 8">
    <name type="scientific">Microbacterium hydrocarbonoxydans</name>
    <dbReference type="NCBI Taxonomy" id="273678"/>
    <lineage>
        <taxon>Bacteria</taxon>
        <taxon>Bacillati</taxon>
        <taxon>Actinomycetota</taxon>
        <taxon>Actinomycetes</taxon>
        <taxon>Micrococcales</taxon>
        <taxon>Microbacteriaceae</taxon>
        <taxon>Microbacterium</taxon>
    </lineage>
</organism>
<evidence type="ECO:0000256" key="4">
    <source>
        <dbReference type="ARBA" id="ARBA00022989"/>
    </source>
</evidence>
<evidence type="ECO:0000313" key="8">
    <source>
        <dbReference type="Proteomes" id="UP000183750"/>
    </source>
</evidence>
<keyword evidence="8" id="KW-1185">Reference proteome</keyword>
<feature type="transmembrane region" description="Helical" evidence="6">
    <location>
        <begin position="274"/>
        <end position="304"/>
    </location>
</feature>
<dbReference type="PANTHER" id="PTHR30213:SF1">
    <property type="entry name" value="INNER MEMBRANE PROTEIN YHJD"/>
    <property type="match status" value="1"/>
</dbReference>
<dbReference type="Pfam" id="PF03631">
    <property type="entry name" value="Virul_fac_BrkB"/>
    <property type="match status" value="1"/>
</dbReference>
<dbReference type="InterPro" id="IPR017039">
    <property type="entry name" value="Virul_fac_BrkB"/>
</dbReference>
<proteinExistence type="predicted"/>
<comment type="subcellular location">
    <subcellularLocation>
        <location evidence="1">Cell membrane</location>
        <topology evidence="1">Multi-pass membrane protein</topology>
    </subcellularLocation>
</comment>
<dbReference type="EMBL" id="FNSQ01000005">
    <property type="protein sequence ID" value="SEB56563.1"/>
    <property type="molecule type" value="Genomic_DNA"/>
</dbReference>
<dbReference type="AlphaFoldDB" id="A0A1H4KDU2"/>
<keyword evidence="5 6" id="KW-0472">Membrane</keyword>
<reference evidence="8" key="1">
    <citation type="submission" date="2016-10" db="EMBL/GenBank/DDBJ databases">
        <authorList>
            <person name="Varghese N."/>
            <person name="Submissions S."/>
        </authorList>
    </citation>
    <scope>NUCLEOTIDE SEQUENCE [LARGE SCALE GENOMIC DNA]</scope>
    <source>
        <strain evidence="8">DSM 16089</strain>
    </source>
</reference>
<sequence length="402" mass="42851">MSGSGDETSEPGRLDAAVERATALTRRTLGLFPVRVWRHFLQHNGFLLAAGVSYQALFAIFAAIYLAFAIAGLWLGGSAEAVDGLIDIINSYVPHLIQDPGGVFTPAQVQEIAANTTGVLSVTGLIALGTVIWTAIGWVTFSRRATRDIFGLPPDLRSYVMLKARDLLAALIFGVALIAGSLLSSASAAVLRWLLSLLGWDAGSAGLNLGIRLGTVVVSFVLLSGALAAMVRFLTGTSLRWRTIWPGALLGGGAMTILQYGAGFLLSYTPSNPLLATFAIFIGLLLWFRVNGVVMLVASSWIAVTAKDRDLPLLSPTEAERRIAEHRTLVAAARIRLRDAQETRDAAPWYAVWSAARAVRAAEDDLAALEASAPPPPETASPLAQRLRAELQRSARDVGGDR</sequence>
<feature type="transmembrane region" description="Helical" evidence="6">
    <location>
        <begin position="45"/>
        <end position="75"/>
    </location>
</feature>
<dbReference type="RefSeq" id="WP_060927813.1">
    <property type="nucleotide sequence ID" value="NZ_FNSQ01000005.1"/>
</dbReference>
<feature type="transmembrane region" description="Helical" evidence="6">
    <location>
        <begin position="211"/>
        <end position="235"/>
    </location>
</feature>
<name>A0A1H4KDU2_9MICO</name>
<dbReference type="PANTHER" id="PTHR30213">
    <property type="entry name" value="INNER MEMBRANE PROTEIN YHJD"/>
    <property type="match status" value="1"/>
</dbReference>
<evidence type="ECO:0000256" key="2">
    <source>
        <dbReference type="ARBA" id="ARBA00022475"/>
    </source>
</evidence>